<dbReference type="InterPro" id="IPR016032">
    <property type="entry name" value="Sig_transdc_resp-reg_C-effctor"/>
</dbReference>
<dbReference type="PANTHER" id="PTHR44688:SF16">
    <property type="entry name" value="DNA-BINDING TRANSCRIPTIONAL ACTIVATOR DEVR_DOSR"/>
    <property type="match status" value="1"/>
</dbReference>
<dbReference type="InterPro" id="IPR011990">
    <property type="entry name" value="TPR-like_helical_dom_sf"/>
</dbReference>
<dbReference type="SUPFAM" id="SSF46894">
    <property type="entry name" value="C-terminal effector domain of the bipartite response regulators"/>
    <property type="match status" value="1"/>
</dbReference>
<feature type="domain" description="HTH luxR-type" evidence="4">
    <location>
        <begin position="821"/>
        <end position="886"/>
    </location>
</feature>
<dbReference type="InterPro" id="IPR000792">
    <property type="entry name" value="Tscrpt_reg_LuxR_C"/>
</dbReference>
<accession>A0AAJ5X685</accession>
<sequence>MVRIRSVSQNRAAARRLAPPHQDIELQAREPLLRTLEVARRGRLTIVVGPPGYGKTTALAAWHARLKAGGIGTAWYTASDAESSPARFLRMLVLALEAGGIDPGPAALRAIADASPDTILDGILLGLDRSREPIVLIIDDFDRIDQPAIVACVEELIDAAPEHLHLVLGTRRKPDLSIAILQARGSVRLIEPGELRLRAEELAAMLGIAPDAPQLSAILARTEGWPVAVQLFRLWQQRVPQNGDLPAFDGQAPEMAGYLAEQVIAALPAEQQAALVDLSVMDQIESPLADAIRDAADSAALLERIAGALPGLVQRIGPAREVAYRVHPLLADYARYRLTLLPGRAATLHRRAAEWLFANERYADAVRHAVASVDSGCLRSLVERLPYRTVFLTHGVGELRAILREVPASLLASHPRVQLMNALALFKEGFFHEAEQMRSAVSDGLDRTVEGRRLLVDSRALRVMFSTFMEGPRADYVDDIDWVLAADPGDALLWGFCENCRFMAQQEEGSLDIAEATLERTRRAYQAATGPGFGLRVLSIHRMLLMLAAGQWQLAQTAATELLEAMPQRVPGEQSLHAMAGIVSAWVNYQRSFRPDLSDTMRIALAESGRGEAWYDQYAIALPVIVEVTFRRHGLEDALHALSSTMDIHAGQGLARLEGIRSGLELTLRIRAGALDGIGESEAACRRNLAGNGKGQAPWREREIAWRGLGKLALLRGDVAEAEQFSELLIIDGRRGRRQFAEVQGLILRASIHEACGRHDAAGQFLGEALLTAAAESAIAVFAEEGPAILPVLQRLSGTECPKMVKRHIAAIVRAIENERQLRSSDALSDREAEIVAQLANGASNKLIARRLGVTENTVKFHLKNIFAKLGVSSRNQIVAHVMRERRHEAGS</sequence>
<evidence type="ECO:0000256" key="2">
    <source>
        <dbReference type="ARBA" id="ARBA00023125"/>
    </source>
</evidence>
<dbReference type="Gene3D" id="1.10.10.10">
    <property type="entry name" value="Winged helix-like DNA-binding domain superfamily/Winged helix DNA-binding domain"/>
    <property type="match status" value="1"/>
</dbReference>
<dbReference type="Proteomes" id="UP001218362">
    <property type="component" value="Chromosome"/>
</dbReference>
<evidence type="ECO:0000256" key="3">
    <source>
        <dbReference type="ARBA" id="ARBA00023163"/>
    </source>
</evidence>
<evidence type="ECO:0000259" key="4">
    <source>
        <dbReference type="PROSITE" id="PS50043"/>
    </source>
</evidence>
<dbReference type="Pfam" id="PF25873">
    <property type="entry name" value="WHD_MalT"/>
    <property type="match status" value="1"/>
</dbReference>
<evidence type="ECO:0000313" key="5">
    <source>
        <dbReference type="EMBL" id="WEK46366.1"/>
    </source>
</evidence>
<dbReference type="InterPro" id="IPR027417">
    <property type="entry name" value="P-loop_NTPase"/>
</dbReference>
<keyword evidence="2" id="KW-0238">DNA-binding</keyword>
<dbReference type="KEGG" id="acob:P0Y56_15330"/>
<dbReference type="SMART" id="SM00382">
    <property type="entry name" value="AAA"/>
    <property type="match status" value="1"/>
</dbReference>
<dbReference type="SMART" id="SM00421">
    <property type="entry name" value="HTH_LUXR"/>
    <property type="match status" value="1"/>
</dbReference>
<dbReference type="InterPro" id="IPR036388">
    <property type="entry name" value="WH-like_DNA-bd_sf"/>
</dbReference>
<dbReference type="Pfam" id="PF13191">
    <property type="entry name" value="AAA_16"/>
    <property type="match status" value="1"/>
</dbReference>
<dbReference type="InterPro" id="IPR041664">
    <property type="entry name" value="AAA_16"/>
</dbReference>
<dbReference type="PANTHER" id="PTHR44688">
    <property type="entry name" value="DNA-BINDING TRANSCRIPTIONAL ACTIVATOR DEVR_DOSR"/>
    <property type="match status" value="1"/>
</dbReference>
<organism evidence="5 6">
    <name type="scientific">Candidatus Andeanibacterium colombiense</name>
    <dbReference type="NCBI Taxonomy" id="3121345"/>
    <lineage>
        <taxon>Bacteria</taxon>
        <taxon>Pseudomonadati</taxon>
        <taxon>Pseudomonadota</taxon>
        <taxon>Alphaproteobacteria</taxon>
        <taxon>Sphingomonadales</taxon>
        <taxon>Sphingomonadaceae</taxon>
        <taxon>Candidatus Andeanibacterium</taxon>
    </lineage>
</organism>
<dbReference type="SUPFAM" id="SSF52540">
    <property type="entry name" value="P-loop containing nucleoside triphosphate hydrolases"/>
    <property type="match status" value="1"/>
</dbReference>
<dbReference type="Gene3D" id="3.40.50.300">
    <property type="entry name" value="P-loop containing nucleotide triphosphate hydrolases"/>
    <property type="match status" value="1"/>
</dbReference>
<evidence type="ECO:0000256" key="1">
    <source>
        <dbReference type="ARBA" id="ARBA00023015"/>
    </source>
</evidence>
<dbReference type="GO" id="GO:0006355">
    <property type="term" value="P:regulation of DNA-templated transcription"/>
    <property type="evidence" value="ECO:0007669"/>
    <property type="project" value="InterPro"/>
</dbReference>
<dbReference type="InterPro" id="IPR003593">
    <property type="entry name" value="AAA+_ATPase"/>
</dbReference>
<evidence type="ECO:0000313" key="6">
    <source>
        <dbReference type="Proteomes" id="UP001218362"/>
    </source>
</evidence>
<proteinExistence type="predicted"/>
<dbReference type="AlphaFoldDB" id="A0AAJ5X685"/>
<reference evidence="5" key="1">
    <citation type="submission" date="2023-03" db="EMBL/GenBank/DDBJ databases">
        <title>Andean soil-derived lignocellulolytic bacterial consortium as a source of novel taxa and putative plastic-active enzymes.</title>
        <authorList>
            <person name="Diaz-Garcia L."/>
            <person name="Chuvochina M."/>
            <person name="Feuerriegel G."/>
            <person name="Bunk B."/>
            <person name="Sproer C."/>
            <person name="Streit W.R."/>
            <person name="Rodriguez L.M."/>
            <person name="Overmann J."/>
            <person name="Jimenez D.J."/>
        </authorList>
    </citation>
    <scope>NUCLEOTIDE SEQUENCE</scope>
    <source>
        <strain evidence="5">MAG 26</strain>
    </source>
</reference>
<keyword evidence="1" id="KW-0805">Transcription regulation</keyword>
<protein>
    <submittedName>
        <fullName evidence="5">LuxR C-terminal-related transcriptional regulator</fullName>
    </submittedName>
</protein>
<dbReference type="CDD" id="cd06170">
    <property type="entry name" value="LuxR_C_like"/>
    <property type="match status" value="1"/>
</dbReference>
<dbReference type="InterPro" id="IPR059106">
    <property type="entry name" value="WHD_MalT"/>
</dbReference>
<dbReference type="Pfam" id="PF00196">
    <property type="entry name" value="GerE"/>
    <property type="match status" value="1"/>
</dbReference>
<dbReference type="PROSITE" id="PS00622">
    <property type="entry name" value="HTH_LUXR_1"/>
    <property type="match status" value="1"/>
</dbReference>
<name>A0AAJ5X685_9SPHN</name>
<dbReference type="EMBL" id="CP119316">
    <property type="protein sequence ID" value="WEK46366.1"/>
    <property type="molecule type" value="Genomic_DNA"/>
</dbReference>
<dbReference type="PROSITE" id="PS50043">
    <property type="entry name" value="HTH_LUXR_2"/>
    <property type="match status" value="1"/>
</dbReference>
<dbReference type="Gene3D" id="1.25.40.10">
    <property type="entry name" value="Tetratricopeptide repeat domain"/>
    <property type="match status" value="1"/>
</dbReference>
<gene>
    <name evidence="5" type="ORF">P0Y56_15330</name>
</gene>
<dbReference type="PRINTS" id="PR00038">
    <property type="entry name" value="HTHLUXR"/>
</dbReference>
<keyword evidence="3" id="KW-0804">Transcription</keyword>
<dbReference type="GO" id="GO:0003677">
    <property type="term" value="F:DNA binding"/>
    <property type="evidence" value="ECO:0007669"/>
    <property type="project" value="UniProtKB-KW"/>
</dbReference>